<name>A0ABW9ZNL3_9HYPH</name>
<dbReference type="PROSITE" id="PS00041">
    <property type="entry name" value="HTH_ARAC_FAMILY_1"/>
    <property type="match status" value="1"/>
</dbReference>
<dbReference type="PROSITE" id="PS01124">
    <property type="entry name" value="HTH_ARAC_FAMILY_2"/>
    <property type="match status" value="1"/>
</dbReference>
<feature type="transmembrane region" description="Helical" evidence="5">
    <location>
        <begin position="60"/>
        <end position="82"/>
    </location>
</feature>
<dbReference type="EMBL" id="JAABLP010000003">
    <property type="protein sequence ID" value="NBN64335.1"/>
    <property type="molecule type" value="Genomic_DNA"/>
</dbReference>
<keyword evidence="2" id="KW-0238">DNA-binding</keyword>
<evidence type="ECO:0000256" key="1">
    <source>
        <dbReference type="ARBA" id="ARBA00023015"/>
    </source>
</evidence>
<evidence type="ECO:0000256" key="3">
    <source>
        <dbReference type="ARBA" id="ARBA00023163"/>
    </source>
</evidence>
<evidence type="ECO:0000313" key="7">
    <source>
        <dbReference type="EMBL" id="NBN64335.1"/>
    </source>
</evidence>
<dbReference type="Pfam" id="PF12833">
    <property type="entry name" value="HTH_18"/>
    <property type="match status" value="1"/>
</dbReference>
<gene>
    <name evidence="7" type="ORF">GWI71_11640</name>
</gene>
<feature type="region of interest" description="Disordered" evidence="4">
    <location>
        <begin position="375"/>
        <end position="400"/>
    </location>
</feature>
<sequence length="400" mass="43530">MNQTLPLALYGASAGAAAVAALALYFRWQEAFAYRAGVALFVLLALVSIGNAYAVSAEHLSAWAVQLQGLLSAALFPTAWLYTRDLAADVPRPFVWTDVWHFAVPAVFVPQVIWAALSFSPQVEAQLAASTELPIEAQAFAWTAIILVLLWIVQVTFYSTLIARTLIALPRRLRLVFADLSGRSLAWLRIVLFLFLAHLPLAIVHNLGLIEVPEIVFASISFVLTCGWAAWTTSQQPAFQVTTESPSRISVDAVEDSSTEKYAKSLLDAERMARIAAKIETAFKSEKLHLNPNLSLSKLAAQIGISESNLSQTFSRQMDSSFYDYVNACRAAEAMDLLATTDTSVVDIGVAAGFNTRSAFYNAFKATTGTTPAAFRRQHRPQASSSQLAGIEAGQPLRPE</sequence>
<feature type="transmembrane region" description="Helical" evidence="5">
    <location>
        <begin position="215"/>
        <end position="231"/>
    </location>
</feature>
<evidence type="ECO:0000256" key="5">
    <source>
        <dbReference type="SAM" id="Phobius"/>
    </source>
</evidence>
<reference evidence="7 8" key="1">
    <citation type="submission" date="2020-01" db="EMBL/GenBank/DDBJ databases">
        <authorList>
            <person name="Peng S.Y."/>
            <person name="Li J."/>
            <person name="Wang M."/>
            <person name="Wang L."/>
            <person name="Wang C.Q."/>
            <person name="Wang J.R."/>
        </authorList>
    </citation>
    <scope>NUCLEOTIDE SEQUENCE [LARGE SCALE GENOMIC DNA]</scope>
    <source>
        <strain evidence="7 8">XCT-34</strain>
    </source>
</reference>
<dbReference type="SMART" id="SM00342">
    <property type="entry name" value="HTH_ARAC"/>
    <property type="match status" value="1"/>
</dbReference>
<dbReference type="InterPro" id="IPR009057">
    <property type="entry name" value="Homeodomain-like_sf"/>
</dbReference>
<comment type="caution">
    <text evidence="7">The sequence shown here is derived from an EMBL/GenBank/DDBJ whole genome shotgun (WGS) entry which is preliminary data.</text>
</comment>
<dbReference type="Proteomes" id="UP000541347">
    <property type="component" value="Unassembled WGS sequence"/>
</dbReference>
<keyword evidence="5" id="KW-0472">Membrane</keyword>
<evidence type="ECO:0000256" key="2">
    <source>
        <dbReference type="ARBA" id="ARBA00023125"/>
    </source>
</evidence>
<feature type="domain" description="HTH araC/xylS-type" evidence="6">
    <location>
        <begin position="273"/>
        <end position="378"/>
    </location>
</feature>
<keyword evidence="8" id="KW-1185">Reference proteome</keyword>
<dbReference type="Gene3D" id="1.10.10.60">
    <property type="entry name" value="Homeodomain-like"/>
    <property type="match status" value="2"/>
</dbReference>
<keyword evidence="5" id="KW-0812">Transmembrane</keyword>
<dbReference type="RefSeq" id="WP_161676336.1">
    <property type="nucleotide sequence ID" value="NZ_JAABLP010000003.1"/>
</dbReference>
<keyword evidence="3" id="KW-0804">Transcription</keyword>
<evidence type="ECO:0000256" key="4">
    <source>
        <dbReference type="SAM" id="MobiDB-lite"/>
    </source>
</evidence>
<dbReference type="InterPro" id="IPR018062">
    <property type="entry name" value="HTH_AraC-typ_CS"/>
</dbReference>
<evidence type="ECO:0000313" key="8">
    <source>
        <dbReference type="Proteomes" id="UP000541347"/>
    </source>
</evidence>
<feature type="transmembrane region" description="Helical" evidence="5">
    <location>
        <begin position="184"/>
        <end position="203"/>
    </location>
</feature>
<keyword evidence="5" id="KW-1133">Transmembrane helix</keyword>
<feature type="transmembrane region" description="Helical" evidence="5">
    <location>
        <begin position="32"/>
        <end position="54"/>
    </location>
</feature>
<dbReference type="InterPro" id="IPR018060">
    <property type="entry name" value="HTH_AraC"/>
</dbReference>
<dbReference type="SUPFAM" id="SSF46689">
    <property type="entry name" value="Homeodomain-like"/>
    <property type="match status" value="1"/>
</dbReference>
<protein>
    <submittedName>
        <fullName evidence="7">Helix-turn-helix domain-containing protein</fullName>
    </submittedName>
</protein>
<dbReference type="PANTHER" id="PTHR43280:SF29">
    <property type="entry name" value="ARAC-FAMILY TRANSCRIPTIONAL REGULATOR"/>
    <property type="match status" value="1"/>
</dbReference>
<feature type="transmembrane region" description="Helical" evidence="5">
    <location>
        <begin position="139"/>
        <end position="163"/>
    </location>
</feature>
<proteinExistence type="predicted"/>
<evidence type="ECO:0000259" key="6">
    <source>
        <dbReference type="PROSITE" id="PS01124"/>
    </source>
</evidence>
<dbReference type="PANTHER" id="PTHR43280">
    <property type="entry name" value="ARAC-FAMILY TRANSCRIPTIONAL REGULATOR"/>
    <property type="match status" value="1"/>
</dbReference>
<organism evidence="7 8">
    <name type="scientific">Pannonibacter tanglangensis</name>
    <dbReference type="NCBI Taxonomy" id="2750084"/>
    <lineage>
        <taxon>Bacteria</taxon>
        <taxon>Pseudomonadati</taxon>
        <taxon>Pseudomonadota</taxon>
        <taxon>Alphaproteobacteria</taxon>
        <taxon>Hyphomicrobiales</taxon>
        <taxon>Stappiaceae</taxon>
        <taxon>Pannonibacter</taxon>
    </lineage>
</organism>
<keyword evidence="1" id="KW-0805">Transcription regulation</keyword>
<feature type="transmembrane region" description="Helical" evidence="5">
    <location>
        <begin position="6"/>
        <end position="25"/>
    </location>
</feature>
<feature type="transmembrane region" description="Helical" evidence="5">
    <location>
        <begin position="94"/>
        <end position="119"/>
    </location>
</feature>
<accession>A0ABW9ZNL3</accession>